<dbReference type="PANTHER" id="PTHR45982:SF1">
    <property type="entry name" value="REGULATOR OF CHROMOSOME CONDENSATION"/>
    <property type="match status" value="1"/>
</dbReference>
<dbReference type="SUPFAM" id="SSF55383">
    <property type="entry name" value="Copper amine oxidase, domain N"/>
    <property type="match status" value="1"/>
</dbReference>
<dbReference type="PANTHER" id="PTHR45982">
    <property type="entry name" value="REGULATOR OF CHROMOSOME CONDENSATION"/>
    <property type="match status" value="1"/>
</dbReference>
<feature type="region of interest" description="Disordered" evidence="1">
    <location>
        <begin position="125"/>
        <end position="144"/>
    </location>
</feature>
<dbReference type="Pfam" id="PF07833">
    <property type="entry name" value="Cu_amine_oxidN1"/>
    <property type="match status" value="1"/>
</dbReference>
<sequence>MNRVWGKRTKTAVALGMVLAMLMGCFGLKRVSAAGDDGKWIVDVAIGSFHSVALARNGTVWAWGSNGIGQLGLGQSVMDAKSPVKVPGIDRVIAIDAGNYHTVALREDGTVWVWGNNVEGELGNGTYTSLSEPGRGGARQTEDNRNAYVPQIVPGLTDQIGVKATGTGVVAWDKDGSLWSWGDSTIAIAYPGMDTEREMNKLKPRRNEEIKQVAAVEGTSSSLAVLAKDGTVWTQGSSAFGQSGSGERSNIVSTVHVPNLENVVRLDSTGRTTIAYLKDGKTLEWGQALLQSKGFNPTDPAAIDKLPVNLKPTATGELQGISMIASTMYKYVEPSYAALKPDGTVWTHGDNATGQLGTTSLKERYSWGKVEGLPSIAKIKGYGGIAAAVGKDGSLWMWGRNNTAQLGDGTTANRFVPTAIGGFGSAKTDPLKPASGYGLKINGKSADLPAAAAPKPQGSSFVMPLTQAAKAFGAKLSWDKNRQTAEIVRGKSKVVLKLNGAEGTVNSKSVKLPIPAKQQGSDWLIPADWLAKQFGGTVKVDTSKRILAVDFKP</sequence>
<dbReference type="OrthoDB" id="27389at2"/>
<dbReference type="Gene3D" id="3.30.457.10">
    <property type="entry name" value="Copper amine oxidase-like, N-terminal domain"/>
    <property type="match status" value="1"/>
</dbReference>
<reference evidence="3 4" key="1">
    <citation type="submission" date="2019-07" db="EMBL/GenBank/DDBJ databases">
        <authorList>
            <person name="Kim J."/>
        </authorList>
    </citation>
    <scope>NUCLEOTIDE SEQUENCE [LARGE SCALE GENOMIC DNA]</scope>
    <source>
        <strain evidence="3 4">G13</strain>
    </source>
</reference>
<organism evidence="3 4">
    <name type="scientific">Cohnella terricola</name>
    <dbReference type="NCBI Taxonomy" id="1289167"/>
    <lineage>
        <taxon>Bacteria</taxon>
        <taxon>Bacillati</taxon>
        <taxon>Bacillota</taxon>
        <taxon>Bacilli</taxon>
        <taxon>Bacillales</taxon>
        <taxon>Paenibacillaceae</taxon>
        <taxon>Cohnella</taxon>
    </lineage>
</organism>
<dbReference type="InterPro" id="IPR036582">
    <property type="entry name" value="Mao_N_sf"/>
</dbReference>
<comment type="caution">
    <text evidence="3">The sequence shown here is derived from an EMBL/GenBank/DDBJ whole genome shotgun (WGS) entry which is preliminary data.</text>
</comment>
<dbReference type="PROSITE" id="PS50012">
    <property type="entry name" value="RCC1_3"/>
    <property type="match status" value="1"/>
</dbReference>
<dbReference type="InterPro" id="IPR000408">
    <property type="entry name" value="Reg_chr_condens"/>
</dbReference>
<dbReference type="InterPro" id="IPR051553">
    <property type="entry name" value="Ran_GTPase-activating"/>
</dbReference>
<dbReference type="Pfam" id="PF00415">
    <property type="entry name" value="RCC1"/>
    <property type="match status" value="2"/>
</dbReference>
<dbReference type="PROSITE" id="PS51257">
    <property type="entry name" value="PROKAR_LIPOPROTEIN"/>
    <property type="match status" value="1"/>
</dbReference>
<accession>A0A559JTM2</accession>
<dbReference type="Gene3D" id="2.130.10.30">
    <property type="entry name" value="Regulator of chromosome condensation 1/beta-lactamase-inhibitor protein II"/>
    <property type="match status" value="3"/>
</dbReference>
<feature type="domain" description="Copper amine oxidase-like N-terminal" evidence="2">
    <location>
        <begin position="441"/>
        <end position="546"/>
    </location>
</feature>
<dbReference type="PRINTS" id="PR00633">
    <property type="entry name" value="RCCNDNSATION"/>
</dbReference>
<protein>
    <recommendedName>
        <fullName evidence="2">Copper amine oxidase-like N-terminal domain-containing protein</fullName>
    </recommendedName>
</protein>
<dbReference type="RefSeq" id="WP_144699000.1">
    <property type="nucleotide sequence ID" value="NZ_VNJJ01000002.1"/>
</dbReference>
<evidence type="ECO:0000259" key="2">
    <source>
        <dbReference type="Pfam" id="PF07833"/>
    </source>
</evidence>
<evidence type="ECO:0000313" key="3">
    <source>
        <dbReference type="EMBL" id="TVY03221.1"/>
    </source>
</evidence>
<dbReference type="SUPFAM" id="SSF50985">
    <property type="entry name" value="RCC1/BLIP-II"/>
    <property type="match status" value="1"/>
</dbReference>
<evidence type="ECO:0000256" key="1">
    <source>
        <dbReference type="SAM" id="MobiDB-lite"/>
    </source>
</evidence>
<evidence type="ECO:0000313" key="4">
    <source>
        <dbReference type="Proteomes" id="UP000316330"/>
    </source>
</evidence>
<proteinExistence type="predicted"/>
<name>A0A559JTM2_9BACL</name>
<gene>
    <name evidence="3" type="ORF">FPZ45_04920</name>
</gene>
<keyword evidence="4" id="KW-1185">Reference proteome</keyword>
<dbReference type="InterPro" id="IPR009091">
    <property type="entry name" value="RCC1/BLIP-II"/>
</dbReference>
<dbReference type="InterPro" id="IPR012854">
    <property type="entry name" value="Cu_amine_oxidase-like_N"/>
</dbReference>
<dbReference type="EMBL" id="VNJJ01000002">
    <property type="protein sequence ID" value="TVY03221.1"/>
    <property type="molecule type" value="Genomic_DNA"/>
</dbReference>
<dbReference type="AlphaFoldDB" id="A0A559JTM2"/>
<dbReference type="Proteomes" id="UP000316330">
    <property type="component" value="Unassembled WGS sequence"/>
</dbReference>